<dbReference type="Pfam" id="PF00271">
    <property type="entry name" value="Helicase_C"/>
    <property type="match status" value="1"/>
</dbReference>
<organism evidence="10 11">
    <name type="scientific">Durusdinium trenchii</name>
    <dbReference type="NCBI Taxonomy" id="1381693"/>
    <lineage>
        <taxon>Eukaryota</taxon>
        <taxon>Sar</taxon>
        <taxon>Alveolata</taxon>
        <taxon>Dinophyceae</taxon>
        <taxon>Suessiales</taxon>
        <taxon>Symbiodiniaceae</taxon>
        <taxon>Durusdinium</taxon>
    </lineage>
</organism>
<dbReference type="EMBL" id="CAXAMN010023006">
    <property type="protein sequence ID" value="CAK9074363.1"/>
    <property type="molecule type" value="Genomic_DNA"/>
</dbReference>
<evidence type="ECO:0000256" key="5">
    <source>
        <dbReference type="ARBA" id="ARBA00022884"/>
    </source>
</evidence>
<evidence type="ECO:0000313" key="11">
    <source>
        <dbReference type="Proteomes" id="UP001642484"/>
    </source>
</evidence>
<comment type="caution">
    <text evidence="10">The sequence shown here is derived from an EMBL/GenBank/DDBJ whole genome shotgun (WGS) entry which is preliminary data.</text>
</comment>
<evidence type="ECO:0000256" key="7">
    <source>
        <dbReference type="SAM" id="SignalP"/>
    </source>
</evidence>
<evidence type="ECO:0000256" key="3">
    <source>
        <dbReference type="ARBA" id="ARBA00022806"/>
    </source>
</evidence>
<keyword evidence="7" id="KW-0732">Signal</keyword>
<feature type="domain" description="Helicase ATP-binding" evidence="8">
    <location>
        <begin position="66"/>
        <end position="244"/>
    </location>
</feature>
<dbReference type="SMART" id="SM00490">
    <property type="entry name" value="HELICc"/>
    <property type="match status" value="1"/>
</dbReference>
<dbReference type="InterPro" id="IPR014001">
    <property type="entry name" value="Helicase_ATP-bd"/>
</dbReference>
<comment type="domain">
    <text evidence="6">The Q motif is unique to and characteristic of the DEAD box family of RNA helicases and controls ATP binding and hydrolysis.</text>
</comment>
<dbReference type="PANTHER" id="PTHR24031">
    <property type="entry name" value="RNA HELICASE"/>
    <property type="match status" value="1"/>
</dbReference>
<keyword evidence="4 6" id="KW-0067">ATP-binding</keyword>
<keyword evidence="5 6" id="KW-0694">RNA-binding</keyword>
<dbReference type="CDD" id="cd18787">
    <property type="entry name" value="SF2_C_DEAD"/>
    <property type="match status" value="1"/>
</dbReference>
<evidence type="ECO:0000259" key="9">
    <source>
        <dbReference type="PROSITE" id="PS51194"/>
    </source>
</evidence>
<dbReference type="InterPro" id="IPR011545">
    <property type="entry name" value="DEAD/DEAH_box_helicase_dom"/>
</dbReference>
<dbReference type="SUPFAM" id="SSF52540">
    <property type="entry name" value="P-loop containing nucleoside triphosphate hydrolases"/>
    <property type="match status" value="2"/>
</dbReference>
<dbReference type="Gene3D" id="3.40.50.300">
    <property type="entry name" value="P-loop containing nucleotide triphosphate hydrolases"/>
    <property type="match status" value="3"/>
</dbReference>
<feature type="signal peptide" evidence="7">
    <location>
        <begin position="1"/>
        <end position="22"/>
    </location>
</feature>
<feature type="chain" id="PRO_5047514815" description="ATP-dependent RNA helicase" evidence="7">
    <location>
        <begin position="23"/>
        <end position="740"/>
    </location>
</feature>
<evidence type="ECO:0000256" key="4">
    <source>
        <dbReference type="ARBA" id="ARBA00022840"/>
    </source>
</evidence>
<dbReference type="InterPro" id="IPR027417">
    <property type="entry name" value="P-loop_NTPase"/>
</dbReference>
<dbReference type="Proteomes" id="UP001642484">
    <property type="component" value="Unassembled WGS sequence"/>
</dbReference>
<name>A0ABP0PFJ5_9DINO</name>
<evidence type="ECO:0000256" key="6">
    <source>
        <dbReference type="RuleBase" id="RU365068"/>
    </source>
</evidence>
<evidence type="ECO:0000256" key="1">
    <source>
        <dbReference type="ARBA" id="ARBA00022741"/>
    </source>
</evidence>
<dbReference type="Pfam" id="PF00270">
    <property type="entry name" value="DEAD"/>
    <property type="match status" value="1"/>
</dbReference>
<keyword evidence="1 6" id="KW-0547">Nucleotide-binding</keyword>
<evidence type="ECO:0000259" key="8">
    <source>
        <dbReference type="PROSITE" id="PS51192"/>
    </source>
</evidence>
<accession>A0ABP0PFJ5</accession>
<comment type="similarity">
    <text evidence="6">Belongs to the DEAD box helicase family.</text>
</comment>
<proteinExistence type="inferred from homology"/>
<gene>
    <name evidence="10" type="ORF">CCMP2556_LOCUS36640</name>
</gene>
<dbReference type="PROSITE" id="PS51194">
    <property type="entry name" value="HELICASE_CTER"/>
    <property type="match status" value="1"/>
</dbReference>
<evidence type="ECO:0000256" key="2">
    <source>
        <dbReference type="ARBA" id="ARBA00022801"/>
    </source>
</evidence>
<comment type="catalytic activity">
    <reaction evidence="6">
        <text>ATP + H2O = ADP + phosphate + H(+)</text>
        <dbReference type="Rhea" id="RHEA:13065"/>
        <dbReference type="ChEBI" id="CHEBI:15377"/>
        <dbReference type="ChEBI" id="CHEBI:15378"/>
        <dbReference type="ChEBI" id="CHEBI:30616"/>
        <dbReference type="ChEBI" id="CHEBI:43474"/>
        <dbReference type="ChEBI" id="CHEBI:456216"/>
        <dbReference type="EC" id="3.6.4.13"/>
    </reaction>
</comment>
<dbReference type="InterPro" id="IPR044742">
    <property type="entry name" value="DEAD/DEAH_RhlB"/>
</dbReference>
<evidence type="ECO:0000313" key="10">
    <source>
        <dbReference type="EMBL" id="CAK9074363.1"/>
    </source>
</evidence>
<dbReference type="CDD" id="cd00268">
    <property type="entry name" value="DEADc"/>
    <property type="match status" value="1"/>
</dbReference>
<reference evidence="10 11" key="1">
    <citation type="submission" date="2024-02" db="EMBL/GenBank/DDBJ databases">
        <authorList>
            <person name="Chen Y."/>
            <person name="Shah S."/>
            <person name="Dougan E. K."/>
            <person name="Thang M."/>
            <person name="Chan C."/>
        </authorList>
    </citation>
    <scope>NUCLEOTIDE SEQUENCE [LARGE SCALE GENOMIC DNA]</scope>
</reference>
<feature type="domain" description="Helicase C-terminal" evidence="9">
    <location>
        <begin position="285"/>
        <end position="430"/>
    </location>
</feature>
<dbReference type="SMART" id="SM00487">
    <property type="entry name" value="DEXDc"/>
    <property type="match status" value="1"/>
</dbReference>
<keyword evidence="3 6" id="KW-0347">Helicase</keyword>
<dbReference type="PROSITE" id="PS51192">
    <property type="entry name" value="HELICASE_ATP_BIND_1"/>
    <property type="match status" value="1"/>
</dbReference>
<keyword evidence="2 6" id="KW-0378">Hydrolase</keyword>
<dbReference type="EC" id="3.6.4.13" evidence="6"/>
<dbReference type="InterPro" id="IPR001650">
    <property type="entry name" value="Helicase_C-like"/>
</dbReference>
<protein>
    <recommendedName>
        <fullName evidence="6">ATP-dependent RNA helicase</fullName>
        <ecNumber evidence="6">3.6.4.13</ecNumber>
    </recommendedName>
</protein>
<sequence>MRHHWAAAAALLLRAGVPPFCGHLWPLRPLIPRGLGTKELPLSKEAKAAVADLGFETLTEVQQETFEPICDGQDLVVRAETGGGKTLSFLLPTMDRIHQAGSPGIELLVLSPVRELSMQIHQEALKLANRFPQVQPVLMVGGSNWEDDLDALEAAEGHAVILIATPGRLQTHLSKTPSFAKRLGQVKTLVLDEVDQLAGELFAEVTEEILQQLCSASQHLFYSATVTEQVTRLIAQVSKSYTFVDALEDEMFKPTRWCPHKTWERLCGSPSKAPEDSCHRQRSWYFGPSTLRLKPEVIFITGRIAAYYAEAFRQCGDLEVFEIHSRMKQQERTTQSDGFRAAASGLLFTSDITSRGLDYPGVTAVIQLGAPESRAEYVHRVGRTGRREREGLGILLLHDFEESWMAQLDGLGLKQSPPLSAPSPRFADLEIPRNVKAQAYYSRINHAMRHPEDLDVLEVFRDAFRFAGSIGALDVEGRPPSLTEQNAQRYGVADISDPAVHIVKEAIQPKVSIAYQLMSAAQIHKVIGPLLDGALQKHSKVVIHFIHGDIAKYYADFLKGRPLEAFEAHSSVSKKVRKKILQSFESAARGALFTAGLSPATLPTKGVKAVIMVGLPSSAKEAKQLVDYMARCELAESFLLATSFESEIISVLDADLKAGTFDQEELLPAVNDKVVLKAYLAWLRYYGLHPLVTDKQPIIQEAQHFFAAATGDGEVPSLTQRMVEDMGLAGVDDKALNVKA</sequence>
<keyword evidence="11" id="KW-1185">Reference proteome</keyword>
<comment type="function">
    <text evidence="6">RNA helicase.</text>
</comment>